<evidence type="ECO:0000313" key="1">
    <source>
        <dbReference type="EMBL" id="MCQ9630901.1"/>
    </source>
</evidence>
<accession>A0ABT1WXW1</accession>
<dbReference type="RefSeq" id="WP_014990911.1">
    <property type="nucleotide sequence ID" value="NZ_CP090556.1"/>
</dbReference>
<dbReference type="Proteomes" id="UP001206331">
    <property type="component" value="Unassembled WGS sequence"/>
</dbReference>
<proteinExistence type="predicted"/>
<keyword evidence="2" id="KW-1185">Reference proteome</keyword>
<comment type="caution">
    <text evidence="1">The sequence shown here is derived from an EMBL/GenBank/DDBJ whole genome shotgun (WGS) entry which is preliminary data.</text>
</comment>
<evidence type="ECO:0000313" key="2">
    <source>
        <dbReference type="Proteomes" id="UP001206331"/>
    </source>
</evidence>
<reference evidence="1 2" key="1">
    <citation type="submission" date="2021-12" db="EMBL/GenBank/DDBJ databases">
        <title>Identification and characterization of A. suis stains in western Canada.</title>
        <authorList>
            <person name="Kulathunga D.G.R.S."/>
            <person name="De Oliveira Costa M."/>
        </authorList>
    </citation>
    <scope>NUCLEOTIDE SEQUENCE [LARGE SCALE GENOMIC DNA]</scope>
    <source>
        <strain evidence="1 2">18_292</strain>
    </source>
</reference>
<dbReference type="GeneID" id="34292021"/>
<gene>
    <name evidence="1" type="ORF">LZL92_11505</name>
</gene>
<dbReference type="EMBL" id="JAJUPA010000016">
    <property type="protein sequence ID" value="MCQ9630901.1"/>
    <property type="molecule type" value="Genomic_DNA"/>
</dbReference>
<name>A0ABT1WXW1_ACTSU</name>
<protein>
    <submittedName>
        <fullName evidence="1">Uncharacterized protein</fullName>
    </submittedName>
</protein>
<organism evidence="1 2">
    <name type="scientific">Actinobacillus suis</name>
    <dbReference type="NCBI Taxonomy" id="716"/>
    <lineage>
        <taxon>Bacteria</taxon>
        <taxon>Pseudomonadati</taxon>
        <taxon>Pseudomonadota</taxon>
        <taxon>Gammaproteobacteria</taxon>
        <taxon>Pasteurellales</taxon>
        <taxon>Pasteurellaceae</taxon>
        <taxon>Actinobacillus</taxon>
    </lineage>
</organism>
<sequence>MKVKLNDFESLEEIHKQNKYISNQHKMFSEENRAELLKEFANQLEANLDSTISWLSSIGENKWNKLYESLEIIENEHKQNINTIKTLVEEKGYVFLNYNETLEAVAHLQKALNHIGFMLLASEAIANNLKMITAKQNRRKQNRTDPNKQKAIDEAKTMWKRTPKLSLDEIAEHIRQIKISDKSHAQIKKWIAPYNPNRKNK</sequence>